<reference evidence="1" key="1">
    <citation type="journal article" date="2023" name="bioRxiv">
        <title>Improved chromosome-level genome assembly for marigold (Tagetes erecta).</title>
        <authorList>
            <person name="Jiang F."/>
            <person name="Yuan L."/>
            <person name="Wang S."/>
            <person name="Wang H."/>
            <person name="Xu D."/>
            <person name="Wang A."/>
            <person name="Fan W."/>
        </authorList>
    </citation>
    <scope>NUCLEOTIDE SEQUENCE</scope>
    <source>
        <strain evidence="1">WSJ</strain>
        <tissue evidence="1">Leaf</tissue>
    </source>
</reference>
<protein>
    <submittedName>
        <fullName evidence="1">Uncharacterized protein</fullName>
    </submittedName>
</protein>
<accession>A0AAD8JZ47</accession>
<dbReference type="EMBL" id="JAUHHV010000009">
    <property type="protein sequence ID" value="KAK1413510.1"/>
    <property type="molecule type" value="Genomic_DNA"/>
</dbReference>
<organism evidence="1 2">
    <name type="scientific">Tagetes erecta</name>
    <name type="common">African marigold</name>
    <dbReference type="NCBI Taxonomy" id="13708"/>
    <lineage>
        <taxon>Eukaryota</taxon>
        <taxon>Viridiplantae</taxon>
        <taxon>Streptophyta</taxon>
        <taxon>Embryophyta</taxon>
        <taxon>Tracheophyta</taxon>
        <taxon>Spermatophyta</taxon>
        <taxon>Magnoliopsida</taxon>
        <taxon>eudicotyledons</taxon>
        <taxon>Gunneridae</taxon>
        <taxon>Pentapetalae</taxon>
        <taxon>asterids</taxon>
        <taxon>campanulids</taxon>
        <taxon>Asterales</taxon>
        <taxon>Asteraceae</taxon>
        <taxon>Asteroideae</taxon>
        <taxon>Heliantheae alliance</taxon>
        <taxon>Tageteae</taxon>
        <taxon>Tagetes</taxon>
    </lineage>
</organism>
<dbReference type="AlphaFoldDB" id="A0AAD8JZ47"/>
<name>A0AAD8JZ47_TARER</name>
<sequence length="200" mass="22382">MCPSERTVSFNAFSPRKSDLLGDALEGTKHIGEHKHSSDYMHIRRPIMGWVYVASLQAVEITRSLWNKARFTLPANDLFFFLSDEDIEELVQIPMDNPTNDKMGKMVEAKLKTYAVPWGQYTSTMVLGGNNQPVMVNHQMQGMQLGGYNGLHASQQHLMVNHQQKQVIATTALDGYHGVNNNPTQMINHQQGIPITGFGG</sequence>
<proteinExistence type="predicted"/>
<comment type="caution">
    <text evidence="1">The sequence shown here is derived from an EMBL/GenBank/DDBJ whole genome shotgun (WGS) entry which is preliminary data.</text>
</comment>
<dbReference type="Proteomes" id="UP001229421">
    <property type="component" value="Unassembled WGS sequence"/>
</dbReference>
<evidence type="ECO:0000313" key="2">
    <source>
        <dbReference type="Proteomes" id="UP001229421"/>
    </source>
</evidence>
<gene>
    <name evidence="1" type="ORF">QVD17_35284</name>
</gene>
<evidence type="ECO:0000313" key="1">
    <source>
        <dbReference type="EMBL" id="KAK1413510.1"/>
    </source>
</evidence>
<keyword evidence="2" id="KW-1185">Reference proteome</keyword>